<comment type="similarity">
    <text evidence="1">Belongs to the short-chain dehydrogenases/reductases (SDR) family.</text>
</comment>
<dbReference type="PANTHER" id="PTHR43477:SF1">
    <property type="entry name" value="DIHYDROANTICAPSIN 7-DEHYDROGENASE"/>
    <property type="match status" value="1"/>
</dbReference>
<dbReference type="Proteomes" id="UP000004848">
    <property type="component" value="Unassembled WGS sequence"/>
</dbReference>
<sequence length="256" mass="26499">MVTGAGGDIGMAIAAKLSETHTIAAVDIDMTALEGAVDNLENHGAHIAAIQCDLTKQADLERLSKEAARLGEVTTLVNNAGAAAALTLHQMTAKTLSKDLTLNLEAALNCFKTFEQPLIACGAGNVINIASVNGLSVYGHPAYSAAKAGLIQATRSIAVEYGRYGIRSNAIAPGTIKTQAWKTRQAANPDVFAEALAWYPLKTLPEPDDIAAAVSFLVSPAARCITGICLPVDSGLTAGSPSLARTFTQSSDFDGC</sequence>
<evidence type="ECO:0000256" key="2">
    <source>
        <dbReference type="ARBA" id="ARBA00023002"/>
    </source>
</evidence>
<dbReference type="Pfam" id="PF13561">
    <property type="entry name" value="adh_short_C2"/>
    <property type="match status" value="1"/>
</dbReference>
<gene>
    <name evidence="3" type="ORF">SIAM614_13443</name>
</gene>
<dbReference type="Gene3D" id="3.40.50.720">
    <property type="entry name" value="NAD(P)-binding Rossmann-like Domain"/>
    <property type="match status" value="1"/>
</dbReference>
<evidence type="ECO:0000313" key="4">
    <source>
        <dbReference type="Proteomes" id="UP000004848"/>
    </source>
</evidence>
<dbReference type="InterPro" id="IPR036291">
    <property type="entry name" value="NAD(P)-bd_dom_sf"/>
</dbReference>
<dbReference type="FunFam" id="3.40.50.720:FF:000084">
    <property type="entry name" value="Short-chain dehydrogenase reductase"/>
    <property type="match status" value="1"/>
</dbReference>
<dbReference type="InterPro" id="IPR051122">
    <property type="entry name" value="SDR_DHRS6-like"/>
</dbReference>
<dbReference type="PRINTS" id="PR00080">
    <property type="entry name" value="SDRFAMILY"/>
</dbReference>
<keyword evidence="2 3" id="KW-0560">Oxidoreductase</keyword>
<dbReference type="eggNOG" id="COG1028">
    <property type="taxonomic scope" value="Bacteria"/>
</dbReference>
<reference evidence="3 4" key="1">
    <citation type="submission" date="2006-05" db="EMBL/GenBank/DDBJ databases">
        <authorList>
            <person name="King G."/>
            <person name="Ferriera S."/>
            <person name="Johnson J."/>
            <person name="Kravitz S."/>
            <person name="Beeson K."/>
            <person name="Sutton G."/>
            <person name="Rogers Y.-H."/>
            <person name="Friedman R."/>
            <person name="Frazier M."/>
            <person name="Venter J.C."/>
        </authorList>
    </citation>
    <scope>NUCLEOTIDE SEQUENCE [LARGE SCALE GENOMIC DNA]</scope>
    <source>
        <strain evidence="4">ATCC 25650 / DSM 13394 / JCM 20685 / NBRC 16684 / NCIMB 2208 / IAM 12614 / B1</strain>
    </source>
</reference>
<dbReference type="PANTHER" id="PTHR43477">
    <property type="entry name" value="DIHYDROANTICAPSIN 7-DEHYDROGENASE"/>
    <property type="match status" value="1"/>
</dbReference>
<accession>A0NQG4</accession>
<protein>
    <submittedName>
        <fullName evidence="3">Short chain dehydrogenase</fullName>
        <ecNumber evidence="3">1.1.1.-</ecNumber>
    </submittedName>
</protein>
<dbReference type="SUPFAM" id="SSF51735">
    <property type="entry name" value="NAD(P)-binding Rossmann-fold domains"/>
    <property type="match status" value="1"/>
</dbReference>
<organism evidence="3 4">
    <name type="scientific">Roseibium aggregatum (strain ATCC 25650 / DSM 13394 / JCM 20685 / NBRC 16684 / NCIMB 2208 / IAM 12614 / B1)</name>
    <name type="common">Stappia aggregata</name>
    <dbReference type="NCBI Taxonomy" id="384765"/>
    <lineage>
        <taxon>Bacteria</taxon>
        <taxon>Pseudomonadati</taxon>
        <taxon>Pseudomonadota</taxon>
        <taxon>Alphaproteobacteria</taxon>
        <taxon>Hyphomicrobiales</taxon>
        <taxon>Stappiaceae</taxon>
        <taxon>Roseibium</taxon>
    </lineage>
</organism>
<dbReference type="GO" id="GO:0016491">
    <property type="term" value="F:oxidoreductase activity"/>
    <property type="evidence" value="ECO:0007669"/>
    <property type="project" value="UniProtKB-KW"/>
</dbReference>
<dbReference type="InterPro" id="IPR002347">
    <property type="entry name" value="SDR_fam"/>
</dbReference>
<dbReference type="AlphaFoldDB" id="A0NQG4"/>
<evidence type="ECO:0000313" key="3">
    <source>
        <dbReference type="EMBL" id="EAV45022.1"/>
    </source>
</evidence>
<comment type="caution">
    <text evidence="3">The sequence shown here is derived from an EMBL/GenBank/DDBJ whole genome shotgun (WGS) entry which is preliminary data.</text>
</comment>
<evidence type="ECO:0000256" key="1">
    <source>
        <dbReference type="ARBA" id="ARBA00006484"/>
    </source>
</evidence>
<proteinExistence type="inferred from homology"/>
<dbReference type="EC" id="1.1.1.-" evidence="3"/>
<dbReference type="EMBL" id="AAUW01000004">
    <property type="protein sequence ID" value="EAV45022.1"/>
    <property type="molecule type" value="Genomic_DNA"/>
</dbReference>
<dbReference type="PRINTS" id="PR00081">
    <property type="entry name" value="GDHRDH"/>
</dbReference>
<dbReference type="CDD" id="cd05233">
    <property type="entry name" value="SDR_c"/>
    <property type="match status" value="1"/>
</dbReference>
<name>A0NQG4_ROSAI</name>